<comment type="cofactor">
    <cofactor evidence="1">
        <name>Zn(2+)</name>
        <dbReference type="ChEBI" id="CHEBI:29105"/>
    </cofactor>
</comment>
<evidence type="ECO:0000256" key="2">
    <source>
        <dbReference type="ARBA" id="ARBA00004613"/>
    </source>
</evidence>
<keyword evidence="12" id="KW-1015">Disulfide bond</keyword>
<evidence type="ECO:0000313" key="17">
    <source>
        <dbReference type="EnsemblMetazoa" id="XP_022650671"/>
    </source>
</evidence>
<dbReference type="InterPro" id="IPR000834">
    <property type="entry name" value="Peptidase_M14"/>
</dbReference>
<dbReference type="OrthoDB" id="6416026at2759"/>
<evidence type="ECO:0000259" key="16">
    <source>
        <dbReference type="PROSITE" id="PS52035"/>
    </source>
</evidence>
<comment type="subcellular location">
    <subcellularLocation>
        <location evidence="2">Secreted</location>
    </subcellularLocation>
</comment>
<dbReference type="GO" id="GO:0005615">
    <property type="term" value="C:extracellular space"/>
    <property type="evidence" value="ECO:0007669"/>
    <property type="project" value="TreeGrafter"/>
</dbReference>
<evidence type="ECO:0000256" key="4">
    <source>
        <dbReference type="ARBA" id="ARBA00022525"/>
    </source>
</evidence>
<evidence type="ECO:0000256" key="13">
    <source>
        <dbReference type="ARBA" id="ARBA00057299"/>
    </source>
</evidence>
<dbReference type="FunFam" id="3.40.630.10:FF:000040">
    <property type="entry name" value="zinc carboxypeptidase"/>
    <property type="match status" value="2"/>
</dbReference>
<feature type="domain" description="Peptidase M14" evidence="16">
    <location>
        <begin position="554"/>
        <end position="856"/>
    </location>
</feature>
<sequence>MCSKMFLPVTLVGVSVALAVPIEGTVKAYSKHRLVLAYLSSPETFAVAKAFGANGQLDLWTNVPQNNTIMFSVAPEYFSKVESTLVKSNIMTEVLEEDLQKLIDDERSGQVYRLMSRRPFDLRNFETYDQIVASVDYYASVPHAFADISRFVIGKSYESREIIGIKFSNSVTKKPIIFIECGIHAREWASISTCLYMIHQLATNQETHKDLLDRFEFHIVPSANPDGYEYTRTCNRLWRKNRSCQTAHCFGVDLNRNFEAGPHCGLGTESDPCSDIYCGSKPFSEPETMAIRNYLAGIKDRVDYYISIHAFGLAWMFPYSVMYEHCKDHQELLEKAKIGVNAIREKTGTVYKYGPIATTFYRVTGSSTDWAYISLGIKKSYVLEIQPALSAGGRGFLLPKEKIIPVGEETFAGLKAIWLSIIVQWPAPYPSAMVRVSVLAIIGISATTAMFQDETPKSFTKHRLVFAQLPSLWTFNVARSLNENGLLELWHDLPREGSILFSVAPEHFPEVQSTFNKSNCVLKVIEDDLQKVIDEERTGLTYALGTPRSLNLRQFESYDQIDASISHYVNEAGFLGHINRFVTGKTSQGREIVGIKISNSIEKKPIIFLECGIHAREWASTSSCLYIIDELVRNQNTHKDLLDRFEFHIIPSVNPDGYEYTRIQNRLWRKNRNPKKSNFLYRCLGVDLNRNFKSGPHCGVGTEKNPCSDIYCGSNAFSEPETAALRDYLTGIKDDVEYYVAVHAFGLMWMFPYSYTTDHCPDHDDLMRRSKIAVDTIKATTGTQYKYGPTAETIYAVTGSSVDWAYMELGIKKSYVLEVQPSLNAAFGGRGFLLPADQIIAVGNETFIGLKAMWLS</sequence>
<evidence type="ECO:0000256" key="6">
    <source>
        <dbReference type="ARBA" id="ARBA00022670"/>
    </source>
</evidence>
<keyword evidence="18" id="KW-1185">Reference proteome</keyword>
<dbReference type="GO" id="GO:0008270">
    <property type="term" value="F:zinc ion binding"/>
    <property type="evidence" value="ECO:0007669"/>
    <property type="project" value="InterPro"/>
</dbReference>
<evidence type="ECO:0000256" key="11">
    <source>
        <dbReference type="ARBA" id="ARBA00023049"/>
    </source>
</evidence>
<comment type="function">
    <text evidence="13">Involved in the digestion of the blood meal.</text>
</comment>
<dbReference type="SMART" id="SM00631">
    <property type="entry name" value="Zn_pept"/>
    <property type="match status" value="2"/>
</dbReference>
<dbReference type="AlphaFoldDB" id="A0A7M7MBW3"/>
<feature type="active site" description="Proton donor/acceptor" evidence="14">
    <location>
        <position position="384"/>
    </location>
</feature>
<dbReference type="Pfam" id="PF02244">
    <property type="entry name" value="Propep_M14"/>
    <property type="match status" value="1"/>
</dbReference>
<evidence type="ECO:0000256" key="1">
    <source>
        <dbReference type="ARBA" id="ARBA00001947"/>
    </source>
</evidence>
<feature type="active site" description="Proton donor/acceptor" evidence="14">
    <location>
        <position position="818"/>
    </location>
</feature>
<dbReference type="GO" id="GO:0004181">
    <property type="term" value="F:metallocarboxypeptidase activity"/>
    <property type="evidence" value="ECO:0007669"/>
    <property type="project" value="InterPro"/>
</dbReference>
<evidence type="ECO:0000256" key="15">
    <source>
        <dbReference type="SAM" id="SignalP"/>
    </source>
</evidence>
<dbReference type="Pfam" id="PF00246">
    <property type="entry name" value="Peptidase_M14"/>
    <property type="match status" value="2"/>
</dbReference>
<feature type="chain" id="PRO_5029893758" description="Peptidase M14 domain-containing protein" evidence="15">
    <location>
        <begin position="20"/>
        <end position="856"/>
    </location>
</feature>
<evidence type="ECO:0000256" key="5">
    <source>
        <dbReference type="ARBA" id="ARBA00022645"/>
    </source>
</evidence>
<dbReference type="PANTHER" id="PTHR11705">
    <property type="entry name" value="PROTEASE FAMILY M14 CARBOXYPEPTIDASE A,B"/>
    <property type="match status" value="1"/>
</dbReference>
<accession>A0A7M7MBW3</accession>
<evidence type="ECO:0000256" key="7">
    <source>
        <dbReference type="ARBA" id="ARBA00022723"/>
    </source>
</evidence>
<keyword evidence="11" id="KW-0482">Metalloprotease</keyword>
<dbReference type="InterPro" id="IPR036990">
    <property type="entry name" value="M14A-like_propep"/>
</dbReference>
<dbReference type="Gene3D" id="3.30.70.340">
    <property type="entry name" value="Metallocarboxypeptidase-like"/>
    <property type="match status" value="2"/>
</dbReference>
<dbReference type="InParanoid" id="A0A7M7MBW3"/>
<dbReference type="KEGG" id="vde:111245924"/>
<evidence type="ECO:0000256" key="3">
    <source>
        <dbReference type="ARBA" id="ARBA00005988"/>
    </source>
</evidence>
<keyword evidence="8 15" id="KW-0732">Signal</keyword>
<dbReference type="InterPro" id="IPR003146">
    <property type="entry name" value="M14A_act_pep"/>
</dbReference>
<name>A0A7M7MBW3_VARDE</name>
<feature type="signal peptide" evidence="15">
    <location>
        <begin position="1"/>
        <end position="19"/>
    </location>
</feature>
<dbReference type="Gene3D" id="3.40.630.10">
    <property type="entry name" value="Zn peptidases"/>
    <property type="match status" value="2"/>
</dbReference>
<evidence type="ECO:0000313" key="18">
    <source>
        <dbReference type="Proteomes" id="UP000594260"/>
    </source>
</evidence>
<organism evidence="17 18">
    <name type="scientific">Varroa destructor</name>
    <name type="common">Honeybee mite</name>
    <dbReference type="NCBI Taxonomy" id="109461"/>
    <lineage>
        <taxon>Eukaryota</taxon>
        <taxon>Metazoa</taxon>
        <taxon>Ecdysozoa</taxon>
        <taxon>Arthropoda</taxon>
        <taxon>Chelicerata</taxon>
        <taxon>Arachnida</taxon>
        <taxon>Acari</taxon>
        <taxon>Parasitiformes</taxon>
        <taxon>Mesostigmata</taxon>
        <taxon>Gamasina</taxon>
        <taxon>Dermanyssoidea</taxon>
        <taxon>Varroidae</taxon>
        <taxon>Varroa</taxon>
    </lineage>
</organism>
<evidence type="ECO:0000256" key="9">
    <source>
        <dbReference type="ARBA" id="ARBA00022801"/>
    </source>
</evidence>
<proteinExistence type="inferred from homology"/>
<dbReference type="GO" id="GO:0006508">
    <property type="term" value="P:proteolysis"/>
    <property type="evidence" value="ECO:0007669"/>
    <property type="project" value="UniProtKB-KW"/>
</dbReference>
<evidence type="ECO:0000256" key="14">
    <source>
        <dbReference type="PROSITE-ProRule" id="PRU01379"/>
    </source>
</evidence>
<dbReference type="CDD" id="cd03860">
    <property type="entry name" value="M14_CP_A-B_like"/>
    <property type="match status" value="2"/>
</dbReference>
<protein>
    <recommendedName>
        <fullName evidence="16">Peptidase M14 domain-containing protein</fullName>
    </recommendedName>
</protein>
<keyword evidence="9" id="KW-0378">Hydrolase</keyword>
<dbReference type="PRINTS" id="PR00765">
    <property type="entry name" value="CRBOXYPTASEA"/>
</dbReference>
<dbReference type="GeneID" id="111245924"/>
<evidence type="ECO:0000256" key="12">
    <source>
        <dbReference type="ARBA" id="ARBA00023157"/>
    </source>
</evidence>
<keyword evidence="4" id="KW-0964">Secreted</keyword>
<keyword evidence="7" id="KW-0479">Metal-binding</keyword>
<dbReference type="PANTHER" id="PTHR11705:SF140">
    <property type="entry name" value="FI02848P-RELATED"/>
    <property type="match status" value="1"/>
</dbReference>
<evidence type="ECO:0000256" key="10">
    <source>
        <dbReference type="ARBA" id="ARBA00022833"/>
    </source>
</evidence>
<keyword evidence="10" id="KW-0862">Zinc</keyword>
<dbReference type="SUPFAM" id="SSF54897">
    <property type="entry name" value="Protease propeptides/inhibitors"/>
    <property type="match status" value="1"/>
</dbReference>
<dbReference type="EnsemblMetazoa" id="XM_022794936">
    <property type="protein sequence ID" value="XP_022650671"/>
    <property type="gene ID" value="LOC111245924"/>
</dbReference>
<dbReference type="Proteomes" id="UP000594260">
    <property type="component" value="Unplaced"/>
</dbReference>
<reference evidence="17" key="1">
    <citation type="submission" date="2021-01" db="UniProtKB">
        <authorList>
            <consortium name="EnsemblMetazoa"/>
        </authorList>
    </citation>
    <scope>IDENTIFICATION</scope>
</reference>
<comment type="similarity">
    <text evidence="3 14">Belongs to the peptidase M14 family.</text>
</comment>
<keyword evidence="6" id="KW-0645">Protease</keyword>
<dbReference type="PROSITE" id="PS52035">
    <property type="entry name" value="PEPTIDASE_M14"/>
    <property type="match status" value="2"/>
</dbReference>
<dbReference type="SUPFAM" id="SSF53187">
    <property type="entry name" value="Zn-dependent exopeptidases"/>
    <property type="match status" value="2"/>
</dbReference>
<dbReference type="RefSeq" id="XP_022650671.1">
    <property type="nucleotide sequence ID" value="XM_022794936.1"/>
</dbReference>
<dbReference type="OMA" id="WEEPISM"/>
<feature type="domain" description="Peptidase M14" evidence="16">
    <location>
        <begin position="124"/>
        <end position="421"/>
    </location>
</feature>
<evidence type="ECO:0000256" key="8">
    <source>
        <dbReference type="ARBA" id="ARBA00022729"/>
    </source>
</evidence>
<keyword evidence="5" id="KW-0121">Carboxypeptidase</keyword>